<name>A0A8B6CUC4_MYTGA</name>
<dbReference type="EMBL" id="UYJE01002402">
    <property type="protein sequence ID" value="VDI10355.1"/>
    <property type="molecule type" value="Genomic_DNA"/>
</dbReference>
<evidence type="ECO:0000313" key="1">
    <source>
        <dbReference type="EMBL" id="VDI10355.1"/>
    </source>
</evidence>
<dbReference type="Proteomes" id="UP000596742">
    <property type="component" value="Unassembled WGS sequence"/>
</dbReference>
<accession>A0A8B6CUC4</accession>
<proteinExistence type="predicted"/>
<comment type="caution">
    <text evidence="1">The sequence shown here is derived from an EMBL/GenBank/DDBJ whole genome shotgun (WGS) entry which is preliminary data.</text>
</comment>
<dbReference type="AlphaFoldDB" id="A0A8B6CUC4"/>
<organism evidence="1 2">
    <name type="scientific">Mytilus galloprovincialis</name>
    <name type="common">Mediterranean mussel</name>
    <dbReference type="NCBI Taxonomy" id="29158"/>
    <lineage>
        <taxon>Eukaryota</taxon>
        <taxon>Metazoa</taxon>
        <taxon>Spiralia</taxon>
        <taxon>Lophotrochozoa</taxon>
        <taxon>Mollusca</taxon>
        <taxon>Bivalvia</taxon>
        <taxon>Autobranchia</taxon>
        <taxon>Pteriomorphia</taxon>
        <taxon>Mytilida</taxon>
        <taxon>Mytiloidea</taxon>
        <taxon>Mytilidae</taxon>
        <taxon>Mytilinae</taxon>
        <taxon>Mytilus</taxon>
    </lineage>
</organism>
<reference evidence="1" key="1">
    <citation type="submission" date="2018-11" db="EMBL/GenBank/DDBJ databases">
        <authorList>
            <person name="Alioto T."/>
            <person name="Alioto T."/>
        </authorList>
    </citation>
    <scope>NUCLEOTIDE SEQUENCE</scope>
</reference>
<evidence type="ECO:0000313" key="2">
    <source>
        <dbReference type="Proteomes" id="UP000596742"/>
    </source>
</evidence>
<keyword evidence="2" id="KW-1185">Reference proteome</keyword>
<protein>
    <submittedName>
        <fullName evidence="1">Uncharacterized protein</fullName>
    </submittedName>
</protein>
<gene>
    <name evidence="1" type="ORF">MGAL_10B084884</name>
</gene>
<sequence length="96" mass="11138">MVWFCSRERRQLPEECFTPDEYSSQREPQWFAELGFTCNYLDVTKSCRESTFLKSKELSASSISVEINMKVIKKSAKKQLSIRKQSYGKGIDNIGN</sequence>